<organism evidence="2 3">
    <name type="scientific">Durusdinium trenchii</name>
    <dbReference type="NCBI Taxonomy" id="1381693"/>
    <lineage>
        <taxon>Eukaryota</taxon>
        <taxon>Sar</taxon>
        <taxon>Alveolata</taxon>
        <taxon>Dinophyceae</taxon>
        <taxon>Suessiales</taxon>
        <taxon>Symbiodiniaceae</taxon>
        <taxon>Durusdinium</taxon>
    </lineage>
</organism>
<dbReference type="EMBL" id="CAXAMN010000670">
    <property type="protein sequence ID" value="CAK8990065.1"/>
    <property type="molecule type" value="Genomic_DNA"/>
</dbReference>
<keyword evidence="1" id="KW-0732">Signal</keyword>
<dbReference type="Proteomes" id="UP001642484">
    <property type="component" value="Unassembled WGS sequence"/>
</dbReference>
<evidence type="ECO:0000313" key="2">
    <source>
        <dbReference type="EMBL" id="CAK8990065.1"/>
    </source>
</evidence>
<evidence type="ECO:0000256" key="1">
    <source>
        <dbReference type="SAM" id="SignalP"/>
    </source>
</evidence>
<proteinExistence type="predicted"/>
<evidence type="ECO:0000313" key="3">
    <source>
        <dbReference type="Proteomes" id="UP001642484"/>
    </source>
</evidence>
<protein>
    <submittedName>
        <fullName evidence="2">Uncharacterized protein</fullName>
    </submittedName>
</protein>
<name>A0ABP0HMH2_9DINO</name>
<gene>
    <name evidence="2" type="ORF">CCMP2556_LOCUS1903</name>
</gene>
<feature type="signal peptide" evidence="1">
    <location>
        <begin position="1"/>
        <end position="23"/>
    </location>
</feature>
<feature type="chain" id="PRO_5045197924" evidence="1">
    <location>
        <begin position="24"/>
        <end position="336"/>
    </location>
</feature>
<comment type="caution">
    <text evidence="2">The sequence shown here is derived from an EMBL/GenBank/DDBJ whole genome shotgun (WGS) entry which is preliminary data.</text>
</comment>
<keyword evidence="3" id="KW-1185">Reference proteome</keyword>
<reference evidence="2 3" key="1">
    <citation type="submission" date="2024-02" db="EMBL/GenBank/DDBJ databases">
        <authorList>
            <person name="Chen Y."/>
            <person name="Shah S."/>
            <person name="Dougan E. K."/>
            <person name="Thang M."/>
            <person name="Chan C."/>
        </authorList>
    </citation>
    <scope>NUCLEOTIDE SEQUENCE [LARGE SCALE GENOMIC DNA]</scope>
</reference>
<accession>A0ABP0HMH2</accession>
<sequence>MSEVVVLLVLLTWWQDFQKPAQPYDVLEFYAGVGRIARVSKFIGLKSAAVDIEYGKASASKRGSRPPMDINSDAGLLLCIRLLLCSENPAAFFAIVCSSWVPVNRGSTMRDILTPLGNEDYPAVRRSNKMTSRTVILMLIAVVSGGVFFMEQPMNSLVAMHPRYIWLVELLLQLDIPTYKVAFWMRKYASLSWKRTWVWSSSRVIQALDLGPMTPEERSNSETLTTRYRDGSGAKRFKGNKSLKKSQHYTYKFAAKVVSVIPEARSAARAPELSTQVSSESLLTLFENMPWCDESKRWDEEADLRDVIRYARGSRRLSIPEGWRAVLPTTIPPQEF</sequence>